<feature type="compositionally biased region" description="Low complexity" evidence="1">
    <location>
        <begin position="31"/>
        <end position="43"/>
    </location>
</feature>
<evidence type="ECO:0000313" key="4">
    <source>
        <dbReference type="Proteomes" id="UP000002630"/>
    </source>
</evidence>
<accession>D8LQC7</accession>
<feature type="transmembrane region" description="Helical" evidence="2">
    <location>
        <begin position="138"/>
        <end position="156"/>
    </location>
</feature>
<evidence type="ECO:0000313" key="3">
    <source>
        <dbReference type="EMBL" id="CBN78691.1"/>
    </source>
</evidence>
<dbReference type="OrthoDB" id="10302476at2759"/>
<proteinExistence type="predicted"/>
<dbReference type="InParanoid" id="D8LQC7"/>
<protein>
    <recommendedName>
        <fullName evidence="5">Transmembrane protein</fullName>
    </recommendedName>
</protein>
<evidence type="ECO:0000256" key="2">
    <source>
        <dbReference type="SAM" id="Phobius"/>
    </source>
</evidence>
<evidence type="ECO:0008006" key="5">
    <source>
        <dbReference type="Google" id="ProtNLM"/>
    </source>
</evidence>
<evidence type="ECO:0000256" key="1">
    <source>
        <dbReference type="SAM" id="MobiDB-lite"/>
    </source>
</evidence>
<feature type="transmembrane region" description="Helical" evidence="2">
    <location>
        <begin position="168"/>
        <end position="192"/>
    </location>
</feature>
<feature type="transmembrane region" description="Helical" evidence="2">
    <location>
        <begin position="100"/>
        <end position="126"/>
    </location>
</feature>
<sequence length="230" mass="25143">MVDIRPANLSAARCQHDEMDEDHSTVTATPSTSSYQSGGSYSSVADTHHYRQAGMGPARTERLAPSQDHTGVQFSPPAPSFPGTPRPSESLMACHRYSRVVRVLAILDAIIVLCGASAFTPLILMIWGPIAGYLASNFRLRAAFTFLFYYGLRISWDIGWILSGGIKWVVVWVFLFTDVAASGLVYFFVVLLCRCSTAEVEHLRDPNTAWASAFFPLSVGATPFEGSPDN</sequence>
<feature type="region of interest" description="Disordered" evidence="1">
    <location>
        <begin position="1"/>
        <end position="43"/>
    </location>
</feature>
<keyword evidence="2" id="KW-0472">Membrane</keyword>
<feature type="region of interest" description="Disordered" evidence="1">
    <location>
        <begin position="55"/>
        <end position="86"/>
    </location>
</feature>
<gene>
    <name evidence="3" type="ORF">Esi_0006_0025</name>
</gene>
<keyword evidence="2" id="KW-1133">Transmembrane helix</keyword>
<dbReference type="Proteomes" id="UP000002630">
    <property type="component" value="Linkage Group LG04"/>
</dbReference>
<dbReference type="EMBL" id="FN648818">
    <property type="protein sequence ID" value="CBN78691.1"/>
    <property type="molecule type" value="Genomic_DNA"/>
</dbReference>
<organism evidence="3 4">
    <name type="scientific">Ectocarpus siliculosus</name>
    <name type="common">Brown alga</name>
    <name type="synonym">Conferva siliculosa</name>
    <dbReference type="NCBI Taxonomy" id="2880"/>
    <lineage>
        <taxon>Eukaryota</taxon>
        <taxon>Sar</taxon>
        <taxon>Stramenopiles</taxon>
        <taxon>Ochrophyta</taxon>
        <taxon>PX clade</taxon>
        <taxon>Phaeophyceae</taxon>
        <taxon>Ectocarpales</taxon>
        <taxon>Ectocarpaceae</taxon>
        <taxon>Ectocarpus</taxon>
    </lineage>
</organism>
<reference evidence="3 4" key="1">
    <citation type="journal article" date="2010" name="Nature">
        <title>The Ectocarpus genome and the independent evolution of multicellularity in brown algae.</title>
        <authorList>
            <person name="Cock J.M."/>
            <person name="Sterck L."/>
            <person name="Rouze P."/>
            <person name="Scornet D."/>
            <person name="Allen A.E."/>
            <person name="Amoutzias G."/>
            <person name="Anthouard V."/>
            <person name="Artiguenave F."/>
            <person name="Aury J.M."/>
            <person name="Badger J.H."/>
            <person name="Beszteri B."/>
            <person name="Billiau K."/>
            <person name="Bonnet E."/>
            <person name="Bothwell J.H."/>
            <person name="Bowler C."/>
            <person name="Boyen C."/>
            <person name="Brownlee C."/>
            <person name="Carrano C.J."/>
            <person name="Charrier B."/>
            <person name="Cho G.Y."/>
            <person name="Coelho S.M."/>
            <person name="Collen J."/>
            <person name="Corre E."/>
            <person name="Da Silva C."/>
            <person name="Delage L."/>
            <person name="Delaroque N."/>
            <person name="Dittami S.M."/>
            <person name="Doulbeau S."/>
            <person name="Elias M."/>
            <person name="Farnham G."/>
            <person name="Gachon C.M."/>
            <person name="Gschloessl B."/>
            <person name="Heesch S."/>
            <person name="Jabbari K."/>
            <person name="Jubin C."/>
            <person name="Kawai H."/>
            <person name="Kimura K."/>
            <person name="Kloareg B."/>
            <person name="Kupper F.C."/>
            <person name="Lang D."/>
            <person name="Le Bail A."/>
            <person name="Leblanc C."/>
            <person name="Lerouge P."/>
            <person name="Lohr M."/>
            <person name="Lopez P.J."/>
            <person name="Martens C."/>
            <person name="Maumus F."/>
            <person name="Michel G."/>
            <person name="Miranda-Saavedra D."/>
            <person name="Morales J."/>
            <person name="Moreau H."/>
            <person name="Motomura T."/>
            <person name="Nagasato C."/>
            <person name="Napoli C.A."/>
            <person name="Nelson D.R."/>
            <person name="Nyvall-Collen P."/>
            <person name="Peters A.F."/>
            <person name="Pommier C."/>
            <person name="Potin P."/>
            <person name="Poulain J."/>
            <person name="Quesneville H."/>
            <person name="Read B."/>
            <person name="Rensing S.A."/>
            <person name="Ritter A."/>
            <person name="Rousvoal S."/>
            <person name="Samanta M."/>
            <person name="Samson G."/>
            <person name="Schroeder D.C."/>
            <person name="Segurens B."/>
            <person name="Strittmatter M."/>
            <person name="Tonon T."/>
            <person name="Tregear J.W."/>
            <person name="Valentin K."/>
            <person name="von Dassow P."/>
            <person name="Yamagishi T."/>
            <person name="Van de Peer Y."/>
            <person name="Wincker P."/>
        </authorList>
    </citation>
    <scope>NUCLEOTIDE SEQUENCE [LARGE SCALE GENOMIC DNA]</scope>
    <source>
        <strain evidence="4">Ec32 / CCAP1310/4</strain>
    </source>
</reference>
<name>D8LQC7_ECTSI</name>
<dbReference type="AlphaFoldDB" id="D8LQC7"/>
<feature type="compositionally biased region" description="Pro residues" evidence="1">
    <location>
        <begin position="76"/>
        <end position="85"/>
    </location>
</feature>
<keyword evidence="4" id="KW-1185">Reference proteome</keyword>
<dbReference type="EMBL" id="FN649729">
    <property type="protein sequence ID" value="CBN78691.1"/>
    <property type="molecule type" value="Genomic_DNA"/>
</dbReference>
<keyword evidence="2" id="KW-0812">Transmembrane</keyword>